<dbReference type="InterPro" id="IPR041127">
    <property type="entry name" value="PET_hydrolase/cutinase-like"/>
</dbReference>
<name>A0A160TGV2_9ZZZZ</name>
<protein>
    <submittedName>
        <fullName evidence="2">Lipase</fullName>
    </submittedName>
</protein>
<dbReference type="PROSITE" id="PS51257">
    <property type="entry name" value="PROKAR_LIPOPROTEIN"/>
    <property type="match status" value="1"/>
</dbReference>
<evidence type="ECO:0000313" key="2">
    <source>
        <dbReference type="EMBL" id="CUS42787.1"/>
    </source>
</evidence>
<dbReference type="Pfam" id="PF12740">
    <property type="entry name" value="PETase"/>
    <property type="match status" value="1"/>
</dbReference>
<reference evidence="2" key="1">
    <citation type="submission" date="2015-10" db="EMBL/GenBank/DDBJ databases">
        <authorList>
            <person name="Gilbert D.G."/>
        </authorList>
    </citation>
    <scope>NUCLEOTIDE SEQUENCE</scope>
</reference>
<dbReference type="Gene3D" id="3.40.50.1820">
    <property type="entry name" value="alpha/beta hydrolase"/>
    <property type="match status" value="1"/>
</dbReference>
<dbReference type="EMBL" id="CZQC01000071">
    <property type="protein sequence ID" value="CUS42787.1"/>
    <property type="molecule type" value="Genomic_DNA"/>
</dbReference>
<gene>
    <name evidence="2" type="ORF">MGWOODY_Tha2863</name>
</gene>
<organism evidence="2">
    <name type="scientific">hydrothermal vent metagenome</name>
    <dbReference type="NCBI Taxonomy" id="652676"/>
    <lineage>
        <taxon>unclassified sequences</taxon>
        <taxon>metagenomes</taxon>
        <taxon>ecological metagenomes</taxon>
    </lineage>
</organism>
<dbReference type="InterPro" id="IPR029058">
    <property type="entry name" value="AB_hydrolase_fold"/>
</dbReference>
<feature type="domain" description="PET hydrolase/cutinase-like" evidence="1">
    <location>
        <begin position="32"/>
        <end position="244"/>
    </location>
</feature>
<dbReference type="SUPFAM" id="SSF53474">
    <property type="entry name" value="alpha/beta-Hydrolases"/>
    <property type="match status" value="1"/>
</dbReference>
<sequence length="293" mass="31821">MKYLTAFRIAPIACAALLQGCFGGSTPTEPTDPTAQDLTNPGSYEVCSYEDGIASDTYASARITYPCDLNDGPYPATTLTGGFTNTKEQMEWLSEHLTTHGYVVITMTPTNTLGFPPVWATAQHGGFDMLATENSRTGSPIKGEIDLDNRNLMGFSMGGGGVLLAAGEMGTGYKSAIALAPWLGQYSPAYENIQEPMLVLGSENDELAYYSDVFYASLPTNIERGLAIYTGASHFDWYGSSNPDQKAKFRTLVTAFLEVQLKNNQAAESYFNGGEHDSHVAESWFSMFDYQAQ</sequence>
<dbReference type="AlphaFoldDB" id="A0A160TGV2"/>
<dbReference type="SMR" id="A0A160TGV2"/>
<evidence type="ECO:0000259" key="1">
    <source>
        <dbReference type="Pfam" id="PF12740"/>
    </source>
</evidence>
<proteinExistence type="predicted"/>
<accession>A0A160TGV2</accession>